<name>A0ABT0UW13_9ACTN</name>
<feature type="compositionally biased region" description="Low complexity" evidence="1">
    <location>
        <begin position="92"/>
        <end position="118"/>
    </location>
</feature>
<dbReference type="RefSeq" id="WP_250922965.1">
    <property type="nucleotide sequence ID" value="NZ_JAMQAW010000042.1"/>
</dbReference>
<evidence type="ECO:0000313" key="3">
    <source>
        <dbReference type="Proteomes" id="UP001431429"/>
    </source>
</evidence>
<dbReference type="EMBL" id="JAMQAW010000042">
    <property type="protein sequence ID" value="MCM2392639.1"/>
    <property type="molecule type" value="Genomic_DNA"/>
</dbReference>
<comment type="caution">
    <text evidence="2">The sequence shown here is derived from an EMBL/GenBank/DDBJ whole genome shotgun (WGS) entry which is preliminary data.</text>
</comment>
<reference evidence="2" key="1">
    <citation type="submission" date="2022-06" db="EMBL/GenBank/DDBJ databases">
        <title>Genome public.</title>
        <authorList>
            <person name="Sun Q."/>
        </authorList>
    </citation>
    <scope>NUCLEOTIDE SEQUENCE</scope>
    <source>
        <strain evidence="2">CWNU-1</strain>
    </source>
</reference>
<organism evidence="2 3">
    <name type="scientific">Streptomyces albipurpureus</name>
    <dbReference type="NCBI Taxonomy" id="2897419"/>
    <lineage>
        <taxon>Bacteria</taxon>
        <taxon>Bacillati</taxon>
        <taxon>Actinomycetota</taxon>
        <taxon>Actinomycetes</taxon>
        <taxon>Kitasatosporales</taxon>
        <taxon>Streptomycetaceae</taxon>
        <taxon>Streptomyces</taxon>
    </lineage>
</organism>
<dbReference type="Proteomes" id="UP001431429">
    <property type="component" value="Unassembled WGS sequence"/>
</dbReference>
<feature type="region of interest" description="Disordered" evidence="1">
    <location>
        <begin position="66"/>
        <end position="163"/>
    </location>
</feature>
<accession>A0ABT0UW13</accession>
<keyword evidence="3" id="KW-1185">Reference proteome</keyword>
<evidence type="ECO:0000313" key="2">
    <source>
        <dbReference type="EMBL" id="MCM2392639.1"/>
    </source>
</evidence>
<feature type="region of interest" description="Disordered" evidence="1">
    <location>
        <begin position="1"/>
        <end position="21"/>
    </location>
</feature>
<gene>
    <name evidence="2" type="ORF">NBG84_30875</name>
</gene>
<proteinExistence type="predicted"/>
<evidence type="ECO:0000256" key="1">
    <source>
        <dbReference type="SAM" id="MobiDB-lite"/>
    </source>
</evidence>
<sequence>MSKWPGEVSAMANQSGEPRKVRWTVPAADTSVIEWLDQQENISQSLRQLIRESIQRDGYIDVFYKPVDQLPRRGRPPLETIEQREDDEATAEPRPAARPVQPQQQPVVTDQTDVVVEQTAPAPVPRPESAPAPVETAEASTPIPPPEPPKQASIDEIMASTRR</sequence>
<protein>
    <submittedName>
        <fullName evidence="2">Uncharacterized protein</fullName>
    </submittedName>
</protein>